<protein>
    <submittedName>
        <fullName evidence="11">MarR family transcriptional regulator</fullName>
    </submittedName>
</protein>
<evidence type="ECO:0000313" key="12">
    <source>
        <dbReference type="Proteomes" id="UP000400981"/>
    </source>
</evidence>
<dbReference type="InterPro" id="IPR010131">
    <property type="entry name" value="MdtP/NodT-like"/>
</dbReference>
<keyword evidence="8 9" id="KW-0449">Lipoprotein</keyword>
<dbReference type="RefSeq" id="WP_150591026.1">
    <property type="nucleotide sequence ID" value="NZ_CABPSH010000012.1"/>
</dbReference>
<reference evidence="11 12" key="1">
    <citation type="submission" date="2019-08" db="EMBL/GenBank/DDBJ databases">
        <authorList>
            <person name="Peeters C."/>
        </authorList>
    </citation>
    <scope>NUCLEOTIDE SEQUENCE [LARGE SCALE GENOMIC DNA]</scope>
    <source>
        <strain evidence="11 12">LMG 31012</strain>
    </source>
</reference>
<evidence type="ECO:0000256" key="6">
    <source>
        <dbReference type="ARBA" id="ARBA00023136"/>
    </source>
</evidence>
<feature type="signal peptide" evidence="9">
    <location>
        <begin position="1"/>
        <end position="31"/>
    </location>
</feature>
<dbReference type="Pfam" id="PF02321">
    <property type="entry name" value="OEP"/>
    <property type="match status" value="2"/>
</dbReference>
<dbReference type="GO" id="GO:0005886">
    <property type="term" value="C:plasma membrane"/>
    <property type="evidence" value="ECO:0007669"/>
    <property type="project" value="UniProtKB-SubCell"/>
</dbReference>
<comment type="subcellular location">
    <subcellularLocation>
        <location evidence="9">Cell membrane</location>
        <topology evidence="9">Lipid-anchor</topology>
    </subcellularLocation>
    <subcellularLocation>
        <location evidence="1">Membrane</location>
    </subcellularLocation>
</comment>
<dbReference type="InterPro" id="IPR003423">
    <property type="entry name" value="OMP_efflux"/>
</dbReference>
<accession>A0A5E4XK72</accession>
<evidence type="ECO:0000256" key="4">
    <source>
        <dbReference type="ARBA" id="ARBA00022692"/>
    </source>
</evidence>
<name>A0A5E4XK72_9BURK</name>
<evidence type="ECO:0000256" key="8">
    <source>
        <dbReference type="ARBA" id="ARBA00023288"/>
    </source>
</evidence>
<dbReference type="PROSITE" id="PS51257">
    <property type="entry name" value="PROKAR_LIPOPROTEIN"/>
    <property type="match status" value="1"/>
</dbReference>
<feature type="chain" id="PRO_5023157629" evidence="9">
    <location>
        <begin position="32"/>
        <end position="496"/>
    </location>
</feature>
<organism evidence="11 12">
    <name type="scientific">Pandoraea eparura</name>
    <dbReference type="NCBI Taxonomy" id="2508291"/>
    <lineage>
        <taxon>Bacteria</taxon>
        <taxon>Pseudomonadati</taxon>
        <taxon>Pseudomonadota</taxon>
        <taxon>Betaproteobacteria</taxon>
        <taxon>Burkholderiales</taxon>
        <taxon>Burkholderiaceae</taxon>
        <taxon>Pandoraea</taxon>
    </lineage>
</organism>
<gene>
    <name evidence="11" type="ORF">PEP31012_03969</name>
</gene>
<dbReference type="Proteomes" id="UP000400981">
    <property type="component" value="Unassembled WGS sequence"/>
</dbReference>
<evidence type="ECO:0000256" key="7">
    <source>
        <dbReference type="ARBA" id="ARBA00023139"/>
    </source>
</evidence>
<dbReference type="GO" id="GO:0015562">
    <property type="term" value="F:efflux transmembrane transporter activity"/>
    <property type="evidence" value="ECO:0007669"/>
    <property type="project" value="InterPro"/>
</dbReference>
<dbReference type="AlphaFoldDB" id="A0A5E4XK72"/>
<keyword evidence="6 9" id="KW-0472">Membrane</keyword>
<evidence type="ECO:0000256" key="5">
    <source>
        <dbReference type="ARBA" id="ARBA00022729"/>
    </source>
</evidence>
<evidence type="ECO:0000256" key="3">
    <source>
        <dbReference type="ARBA" id="ARBA00022452"/>
    </source>
</evidence>
<dbReference type="PANTHER" id="PTHR30203:SF20">
    <property type="entry name" value="MULTIDRUG RESISTANCE OUTER MEMBRANE PROTEIN MDTP-RELATED"/>
    <property type="match status" value="1"/>
</dbReference>
<dbReference type="PANTHER" id="PTHR30203">
    <property type="entry name" value="OUTER MEMBRANE CATION EFFLUX PROTEIN"/>
    <property type="match status" value="1"/>
</dbReference>
<keyword evidence="12" id="KW-1185">Reference proteome</keyword>
<dbReference type="NCBIfam" id="TIGR01845">
    <property type="entry name" value="outer_NodT"/>
    <property type="match status" value="1"/>
</dbReference>
<proteinExistence type="inferred from homology"/>
<dbReference type="SUPFAM" id="SSF56954">
    <property type="entry name" value="Outer membrane efflux proteins (OEP)"/>
    <property type="match status" value="1"/>
</dbReference>
<keyword evidence="4 9" id="KW-0812">Transmembrane</keyword>
<comment type="similarity">
    <text evidence="2 9">Belongs to the outer membrane factor (OMF) (TC 1.B.17) family.</text>
</comment>
<dbReference type="Gene3D" id="1.20.1600.10">
    <property type="entry name" value="Outer membrane efflux proteins (OEP)"/>
    <property type="match status" value="1"/>
</dbReference>
<dbReference type="OrthoDB" id="9770517at2"/>
<keyword evidence="5 9" id="KW-0732">Signal</keyword>
<keyword evidence="3 9" id="KW-1134">Transmembrane beta strand</keyword>
<evidence type="ECO:0000256" key="9">
    <source>
        <dbReference type="RuleBase" id="RU362097"/>
    </source>
</evidence>
<feature type="compositionally biased region" description="Polar residues" evidence="10">
    <location>
        <begin position="42"/>
        <end position="54"/>
    </location>
</feature>
<dbReference type="Gene3D" id="2.20.200.10">
    <property type="entry name" value="Outer membrane efflux proteins (OEP)"/>
    <property type="match status" value="1"/>
</dbReference>
<evidence type="ECO:0000256" key="1">
    <source>
        <dbReference type="ARBA" id="ARBA00004370"/>
    </source>
</evidence>
<evidence type="ECO:0000256" key="2">
    <source>
        <dbReference type="ARBA" id="ARBA00007613"/>
    </source>
</evidence>
<feature type="region of interest" description="Disordered" evidence="10">
    <location>
        <begin position="42"/>
        <end position="65"/>
    </location>
</feature>
<evidence type="ECO:0000313" key="11">
    <source>
        <dbReference type="EMBL" id="VVE36716.1"/>
    </source>
</evidence>
<sequence length="496" mass="53187">MKTQNLTVKAVSRGLTLALSTMCIAITSACANFSGIHDDRQMSTPEHYTSSQSLPAERGHWPSADWADQFGDSQLSALIAEALGGSPTLEQARARVAAAEAFSETATAKTLPHIDADNALTRTQYSANALVPPPYAGSWQTENRGLLSASFDLDLWGKNREALKASVSQTEAARADAEMVRLTLTEAIARTYNRLALQFVLHDMAEREVRNREAINAIESRRVASGLDTEVQHKLAQTRLSASKSKLVGLDGSIRATRYQLASLMGEGPDRGLSIARPALGMGNDIRLPDNLPADLVSRRPDIVAARWRVVSLAHEVKVAKAEFYPDINLSAAVGLDVLGLGRLLTAASRTASMGAAIHLPIFDAGALRAQLKGRYAEYDGAVARYNQTLLTALGQVATQIAELRTTDVQLNDARDAQNATRQANHLASLQFQTGIANQLTVLDADLNTLAAEASVADLEMRRRDRQIQLAAALGGGFVDASVAHPRNTPAAVAAR</sequence>
<keyword evidence="7 9" id="KW-0564">Palmitate</keyword>
<evidence type="ECO:0000256" key="10">
    <source>
        <dbReference type="SAM" id="MobiDB-lite"/>
    </source>
</evidence>
<dbReference type="EMBL" id="CABPSH010000012">
    <property type="protein sequence ID" value="VVE36716.1"/>
    <property type="molecule type" value="Genomic_DNA"/>
</dbReference>